<dbReference type="Proteomes" id="UP001057402">
    <property type="component" value="Chromosome 2"/>
</dbReference>
<protein>
    <submittedName>
        <fullName evidence="1">Uncharacterized protein</fullName>
    </submittedName>
</protein>
<gene>
    <name evidence="1" type="ORF">MLD38_003634</name>
</gene>
<evidence type="ECO:0000313" key="1">
    <source>
        <dbReference type="EMBL" id="KAI4385635.1"/>
    </source>
</evidence>
<dbReference type="EMBL" id="CM042881">
    <property type="protein sequence ID" value="KAI4385635.1"/>
    <property type="molecule type" value="Genomic_DNA"/>
</dbReference>
<evidence type="ECO:0000313" key="2">
    <source>
        <dbReference type="Proteomes" id="UP001057402"/>
    </source>
</evidence>
<reference evidence="2" key="1">
    <citation type="journal article" date="2023" name="Front. Plant Sci.">
        <title>Chromosomal-level genome assembly of Melastoma candidum provides insights into trichome evolution.</title>
        <authorList>
            <person name="Zhong Y."/>
            <person name="Wu W."/>
            <person name="Sun C."/>
            <person name="Zou P."/>
            <person name="Liu Y."/>
            <person name="Dai S."/>
            <person name="Zhou R."/>
        </authorList>
    </citation>
    <scope>NUCLEOTIDE SEQUENCE [LARGE SCALE GENOMIC DNA]</scope>
</reference>
<keyword evidence="2" id="KW-1185">Reference proteome</keyword>
<name>A0ACB9S2P7_9MYRT</name>
<proteinExistence type="predicted"/>
<organism evidence="1 2">
    <name type="scientific">Melastoma candidum</name>
    <dbReference type="NCBI Taxonomy" id="119954"/>
    <lineage>
        <taxon>Eukaryota</taxon>
        <taxon>Viridiplantae</taxon>
        <taxon>Streptophyta</taxon>
        <taxon>Embryophyta</taxon>
        <taxon>Tracheophyta</taxon>
        <taxon>Spermatophyta</taxon>
        <taxon>Magnoliopsida</taxon>
        <taxon>eudicotyledons</taxon>
        <taxon>Gunneridae</taxon>
        <taxon>Pentapetalae</taxon>
        <taxon>rosids</taxon>
        <taxon>malvids</taxon>
        <taxon>Myrtales</taxon>
        <taxon>Melastomataceae</taxon>
        <taxon>Melastomatoideae</taxon>
        <taxon>Melastomateae</taxon>
        <taxon>Melastoma</taxon>
    </lineage>
</organism>
<comment type="caution">
    <text evidence="1">The sequence shown here is derived from an EMBL/GenBank/DDBJ whole genome shotgun (WGS) entry which is preliminary data.</text>
</comment>
<sequence length="512" mass="57420">MDSSISCFPDVHAWLRNLPPLPLWKTPSSSLSLCSSSCSPSHVLSLCVSRNPQSTTLSISILAVLPRPLSLWTSKSYHVKPNAETPLCDKVVSDFFLNLIEVILYYGTNTNTGSRLLIRFPDPGSLPYFKDIFNLSFVTLTFLVCIYEAPMGLRSSCLSSIAGHLVGCQSRNAPKSLMRFLGSNLEEQWMRTVNLAITNWILEAKASGQISIKTPSPLFSYAVSAFGLWKVHIYCPVIAMDKVDASNRGGDDKLDFSLNYHHLEGVIQLNHRVVSRENWVEVTVNTDNVRYDVIKLVSDALMREGGVGAEEKHFPSRISLQVTPIMQDNILSVSVGKSTENPATEIGLDRSIEAGFDHLNPYPNLKLSAGEHVGMSLKPWKFEESVVGYGARFSWFLHDPTDGKEVSSSRPSMVTLLNPKSWFRDRYSMAYRPFTRQGGVVFAGDEYGEGAMWKVCKGRMAMTSTTTGGQGMEWEIRGWIWLTYLPNKYRTLYHETRRLEFREIVHLPIPSA</sequence>
<accession>A0ACB9S2P7</accession>